<keyword evidence="7" id="KW-0067">ATP-binding</keyword>
<proteinExistence type="inferred from homology"/>
<keyword evidence="6" id="KW-0418">Kinase</keyword>
<evidence type="ECO:0000256" key="6">
    <source>
        <dbReference type="ARBA" id="ARBA00022777"/>
    </source>
</evidence>
<reference evidence="10 11" key="1">
    <citation type="journal article" date="2023" name="Hortic Res">
        <title>Pangenome of water caltrop reveals structural variations and asymmetric subgenome divergence after allopolyploidization.</title>
        <authorList>
            <person name="Zhang X."/>
            <person name="Chen Y."/>
            <person name="Wang L."/>
            <person name="Yuan Y."/>
            <person name="Fang M."/>
            <person name="Shi L."/>
            <person name="Lu R."/>
            <person name="Comes H.P."/>
            <person name="Ma Y."/>
            <person name="Chen Y."/>
            <person name="Huang G."/>
            <person name="Zhou Y."/>
            <person name="Zheng Z."/>
            <person name="Qiu Y."/>
        </authorList>
    </citation>
    <scope>NUCLEOTIDE SEQUENCE [LARGE SCALE GENOMIC DNA]</scope>
    <source>
        <tissue evidence="10">Roots</tissue>
    </source>
</reference>
<comment type="catalytic activity">
    <reaction evidence="9">
        <text>D-gluconate + ATP = 6-phospho-D-gluconate + ADP + H(+)</text>
        <dbReference type="Rhea" id="RHEA:19433"/>
        <dbReference type="ChEBI" id="CHEBI:15378"/>
        <dbReference type="ChEBI" id="CHEBI:18391"/>
        <dbReference type="ChEBI" id="CHEBI:30616"/>
        <dbReference type="ChEBI" id="CHEBI:58759"/>
        <dbReference type="ChEBI" id="CHEBI:456216"/>
        <dbReference type="EC" id="2.7.1.12"/>
    </reaction>
</comment>
<dbReference type="SUPFAM" id="SSF52540">
    <property type="entry name" value="P-loop containing nucleoside triphosphate hydrolases"/>
    <property type="match status" value="1"/>
</dbReference>
<evidence type="ECO:0000313" key="10">
    <source>
        <dbReference type="EMBL" id="KAK4749671.1"/>
    </source>
</evidence>
<keyword evidence="11" id="KW-1185">Reference proteome</keyword>
<evidence type="ECO:0000313" key="11">
    <source>
        <dbReference type="Proteomes" id="UP001345219"/>
    </source>
</evidence>
<dbReference type="AlphaFoldDB" id="A0AAN7GRB1"/>
<dbReference type="GO" id="GO:0005524">
    <property type="term" value="F:ATP binding"/>
    <property type="evidence" value="ECO:0007669"/>
    <property type="project" value="UniProtKB-KW"/>
</dbReference>
<dbReference type="InterPro" id="IPR006001">
    <property type="entry name" value="Therm_gnt_kin"/>
</dbReference>
<evidence type="ECO:0000256" key="4">
    <source>
        <dbReference type="ARBA" id="ARBA00022679"/>
    </source>
</evidence>
<dbReference type="Gene3D" id="3.40.50.300">
    <property type="entry name" value="P-loop containing nucleotide triphosphate hydrolases"/>
    <property type="match status" value="1"/>
</dbReference>
<evidence type="ECO:0000256" key="8">
    <source>
        <dbReference type="ARBA" id="ARBA00029835"/>
    </source>
</evidence>
<comment type="caution">
    <text evidence="10">The sequence shown here is derived from an EMBL/GenBank/DDBJ whole genome shotgun (WGS) entry which is preliminary data.</text>
</comment>
<organism evidence="10 11">
    <name type="scientific">Trapa incisa</name>
    <dbReference type="NCBI Taxonomy" id="236973"/>
    <lineage>
        <taxon>Eukaryota</taxon>
        <taxon>Viridiplantae</taxon>
        <taxon>Streptophyta</taxon>
        <taxon>Embryophyta</taxon>
        <taxon>Tracheophyta</taxon>
        <taxon>Spermatophyta</taxon>
        <taxon>Magnoliopsida</taxon>
        <taxon>eudicotyledons</taxon>
        <taxon>Gunneridae</taxon>
        <taxon>Pentapetalae</taxon>
        <taxon>rosids</taxon>
        <taxon>malvids</taxon>
        <taxon>Myrtales</taxon>
        <taxon>Lythraceae</taxon>
        <taxon>Trapa</taxon>
    </lineage>
</organism>
<dbReference type="Proteomes" id="UP001345219">
    <property type="component" value="Chromosome 21"/>
</dbReference>
<evidence type="ECO:0000256" key="2">
    <source>
        <dbReference type="ARBA" id="ARBA00008420"/>
    </source>
</evidence>
<evidence type="ECO:0000256" key="7">
    <source>
        <dbReference type="ARBA" id="ARBA00022840"/>
    </source>
</evidence>
<sequence>MIGWLIDGIAEKMCRGVPLSDQDRIPWLETLRYTLRGSLLRGDTIVLGCSALQKHYREILRSADPNYQPGRYGTARVEFLLLDVHAEVLAARLNARDAQGKHFMPSSLLQSQLDLLQVDDEAEGIIKVNAHRTPEAIVASILRSVG</sequence>
<comment type="similarity">
    <text evidence="2">Belongs to the gluconokinase GntK/GntV family.</text>
</comment>
<protein>
    <recommendedName>
        <fullName evidence="3">gluconokinase</fullName>
        <ecNumber evidence="3">2.7.1.12</ecNumber>
    </recommendedName>
    <alternativeName>
        <fullName evidence="8">Gluconate kinase</fullName>
    </alternativeName>
</protein>
<dbReference type="PANTHER" id="PTHR43442">
    <property type="entry name" value="GLUCONOKINASE-RELATED"/>
    <property type="match status" value="1"/>
</dbReference>
<dbReference type="PANTHER" id="PTHR43442:SF3">
    <property type="entry name" value="GLUCONOKINASE-RELATED"/>
    <property type="match status" value="1"/>
</dbReference>
<name>A0AAN7GRB1_9MYRT</name>
<dbReference type="EMBL" id="JAXIOK010000018">
    <property type="protein sequence ID" value="KAK4749671.1"/>
    <property type="molecule type" value="Genomic_DNA"/>
</dbReference>
<keyword evidence="5" id="KW-0547">Nucleotide-binding</keyword>
<comment type="pathway">
    <text evidence="1">Carbohydrate acid metabolism; D-gluconate degradation.</text>
</comment>
<accession>A0AAN7GRB1</accession>
<dbReference type="EC" id="2.7.1.12" evidence="3"/>
<dbReference type="GO" id="GO:0046316">
    <property type="term" value="F:gluconokinase activity"/>
    <property type="evidence" value="ECO:0007669"/>
    <property type="project" value="UniProtKB-EC"/>
</dbReference>
<dbReference type="InterPro" id="IPR027417">
    <property type="entry name" value="P-loop_NTPase"/>
</dbReference>
<dbReference type="GO" id="GO:0005737">
    <property type="term" value="C:cytoplasm"/>
    <property type="evidence" value="ECO:0007669"/>
    <property type="project" value="TreeGrafter"/>
</dbReference>
<evidence type="ECO:0000256" key="9">
    <source>
        <dbReference type="ARBA" id="ARBA00048090"/>
    </source>
</evidence>
<dbReference type="GO" id="GO:0005975">
    <property type="term" value="P:carbohydrate metabolic process"/>
    <property type="evidence" value="ECO:0007669"/>
    <property type="project" value="InterPro"/>
</dbReference>
<keyword evidence="4" id="KW-0808">Transferase</keyword>
<evidence type="ECO:0000256" key="3">
    <source>
        <dbReference type="ARBA" id="ARBA00012054"/>
    </source>
</evidence>
<evidence type="ECO:0000256" key="5">
    <source>
        <dbReference type="ARBA" id="ARBA00022741"/>
    </source>
</evidence>
<evidence type="ECO:0000256" key="1">
    <source>
        <dbReference type="ARBA" id="ARBA00004875"/>
    </source>
</evidence>
<gene>
    <name evidence="10" type="ORF">SAY87_027120</name>
</gene>